<gene>
    <name evidence="1" type="ORF">H2198_008410</name>
</gene>
<comment type="caution">
    <text evidence="1">The sequence shown here is derived from an EMBL/GenBank/DDBJ whole genome shotgun (WGS) entry which is preliminary data.</text>
</comment>
<name>A0ACC2ZXE5_9EURO</name>
<keyword evidence="2" id="KW-1185">Reference proteome</keyword>
<protein>
    <submittedName>
        <fullName evidence="1">Uncharacterized protein</fullName>
    </submittedName>
</protein>
<proteinExistence type="predicted"/>
<accession>A0ACC2ZXE5</accession>
<dbReference type="EMBL" id="JAPDRQ010000204">
    <property type="protein sequence ID" value="KAJ9652322.1"/>
    <property type="molecule type" value="Genomic_DNA"/>
</dbReference>
<dbReference type="Proteomes" id="UP001172386">
    <property type="component" value="Unassembled WGS sequence"/>
</dbReference>
<reference evidence="1" key="1">
    <citation type="submission" date="2022-10" db="EMBL/GenBank/DDBJ databases">
        <title>Culturing micro-colonial fungi from biological soil crusts in the Mojave desert and describing Neophaeococcomyces mojavensis, and introducing the new genera and species Taxawa tesnikishii.</title>
        <authorList>
            <person name="Kurbessoian T."/>
            <person name="Stajich J.E."/>
        </authorList>
    </citation>
    <scope>NUCLEOTIDE SEQUENCE</scope>
    <source>
        <strain evidence="1">JES_112</strain>
    </source>
</reference>
<evidence type="ECO:0000313" key="2">
    <source>
        <dbReference type="Proteomes" id="UP001172386"/>
    </source>
</evidence>
<evidence type="ECO:0000313" key="1">
    <source>
        <dbReference type="EMBL" id="KAJ9652322.1"/>
    </source>
</evidence>
<sequence length="522" mass="54963">MDVDCDCWVGDETDVGGGVTIETEDFGAEDAAGDTGETVRPAEDEGLGPSADTDCVETSPDASTIFEVLLLLSTARVAVENVVGVAGDARTLADVDDFDVLLVSIGITVNPSKIEVVAVLTRAEDSVAGAWPVIVMIGLSEVGVGASDVDIVVVESEGGGTTMVCVADSTGVEPMVDSLADVDLIDEVDRARDVEADEMVVEDKEGGNGEMGIDERPGVKVSLVTLVLVELGPETGVEPSPKLEIVSVVIAALAEIVLAKPKEKLGAIEDSTLVELVLEAGIELKPRGRLDELPVLEAIGNMVELDWFCCAPPIGPVNVGEAVTKTIVTALTLEVLELTEVRIDEVLERLCDRVAEAELAEDKVLSEEDVIKEVRGPLVNGVLVESAELPTETTFDDEDRKLAWNCDVVCEADDGGKPAVTRMVVSTVVIIVVSMFTVTAAGSEFEDCNVALALDEVSEVESCKFPGIGIMVVESRAGSGDATLVPRCLFSIPPIGLASWSLTTHLLCSSFARRATLFRLLL</sequence>
<organism evidence="1 2">
    <name type="scientific">Neophaeococcomyces mojaviensis</name>
    <dbReference type="NCBI Taxonomy" id="3383035"/>
    <lineage>
        <taxon>Eukaryota</taxon>
        <taxon>Fungi</taxon>
        <taxon>Dikarya</taxon>
        <taxon>Ascomycota</taxon>
        <taxon>Pezizomycotina</taxon>
        <taxon>Eurotiomycetes</taxon>
        <taxon>Chaetothyriomycetidae</taxon>
        <taxon>Chaetothyriales</taxon>
        <taxon>Chaetothyriales incertae sedis</taxon>
        <taxon>Neophaeococcomyces</taxon>
    </lineage>
</organism>